<evidence type="ECO:0000256" key="3">
    <source>
        <dbReference type="SAM" id="MobiDB-lite"/>
    </source>
</evidence>
<evidence type="ECO:0000313" key="6">
    <source>
        <dbReference type="Proteomes" id="UP000472262"/>
    </source>
</evidence>
<evidence type="ECO:0000256" key="2">
    <source>
        <dbReference type="SAM" id="Coils"/>
    </source>
</evidence>
<feature type="compositionally biased region" description="Basic and acidic residues" evidence="3">
    <location>
        <begin position="153"/>
        <end position="162"/>
    </location>
</feature>
<evidence type="ECO:0000256" key="1">
    <source>
        <dbReference type="ARBA" id="ARBA00023054"/>
    </source>
</evidence>
<sequence length="433" mass="51012">MNEYITKKHELFLLEVRSEFLLCIHLKKGEIQLLEQMAAEEEAKLTRAEKFLENDILFEEFLKENDKNSVEAIKIAEQETKVKLEKVAEIKKITSKMVAIIYILKEYKKYKEFLLMLSPPEWQEKQRSKSRPSTVSTYTERDEKRQKNKKEQRKKDIGERRVARGFLSSQEARASSRQSVKSSHQSSKISAPGTDSSDCEDDPEMFFKEPQDLLNLMTELEEQNLSLIQNTRETEQALEEFRQNAELTRKNMESESKQLKEQIDIMTDNIQREKERAAELEMKAKLISFEQYKPEDQDKALDALSCKVEEVYHCCVGETEANLTILQMLTAIEKKLGELLENADMIPKDQMSIAERAKEKERRMRLRDEKIYLQMKQQEERQKKALERSQAQIKKTSVKKLMPRSQPPVHKHQPNKNTEATEWENEEFLYFLS</sequence>
<dbReference type="InterPro" id="IPR025252">
    <property type="entry name" value="DUF4200"/>
</dbReference>
<evidence type="ECO:0000259" key="4">
    <source>
        <dbReference type="Pfam" id="PF13863"/>
    </source>
</evidence>
<dbReference type="Ensembl" id="ENSSGRT00000041822.1">
    <property type="protein sequence ID" value="ENSSGRP00000039010.1"/>
    <property type="gene ID" value="ENSSGRG00000021363.1"/>
</dbReference>
<feature type="region of interest" description="Disordered" evidence="3">
    <location>
        <begin position="124"/>
        <end position="205"/>
    </location>
</feature>
<reference evidence="5" key="1">
    <citation type="submission" date="2025-08" db="UniProtKB">
        <authorList>
            <consortium name="Ensembl"/>
        </authorList>
    </citation>
    <scope>IDENTIFICATION</scope>
</reference>
<dbReference type="GO" id="GO:0005856">
    <property type="term" value="C:cytoskeleton"/>
    <property type="evidence" value="ECO:0007669"/>
    <property type="project" value="UniProtKB-ARBA"/>
</dbReference>
<name>A0A672MPI3_SINGR</name>
<dbReference type="PANTHER" id="PTHR21683">
    <property type="entry name" value="COILED-COIL DOMAIN-CONTAINING PROTEIN 42 LIKE-2-LIKE-RELATED"/>
    <property type="match status" value="1"/>
</dbReference>
<dbReference type="OMA" id="GRIKMEK"/>
<feature type="coiled-coil region" evidence="2">
    <location>
        <begin position="217"/>
        <end position="283"/>
    </location>
</feature>
<keyword evidence="1 2" id="KW-0175">Coiled coil</keyword>
<dbReference type="InterPro" id="IPR051147">
    <property type="entry name" value="CFAP_domain-containing"/>
</dbReference>
<proteinExistence type="predicted"/>
<reference evidence="5" key="2">
    <citation type="submission" date="2025-09" db="UniProtKB">
        <authorList>
            <consortium name="Ensembl"/>
        </authorList>
    </citation>
    <scope>IDENTIFICATION</scope>
</reference>
<dbReference type="InParanoid" id="A0A672MPI3"/>
<protein>
    <submittedName>
        <fullName evidence="5">Cilia and flagella associated protein 100</fullName>
    </submittedName>
</protein>
<feature type="compositionally biased region" description="Low complexity" evidence="3">
    <location>
        <begin position="168"/>
        <end position="190"/>
    </location>
</feature>
<dbReference type="Pfam" id="PF13863">
    <property type="entry name" value="DUF4200"/>
    <property type="match status" value="1"/>
</dbReference>
<feature type="region of interest" description="Disordered" evidence="3">
    <location>
        <begin position="380"/>
        <end position="421"/>
    </location>
</feature>
<evidence type="ECO:0000313" key="5">
    <source>
        <dbReference type="Ensembl" id="ENSSGRP00000039010.1"/>
    </source>
</evidence>
<dbReference type="Proteomes" id="UP000472262">
    <property type="component" value="Unassembled WGS sequence"/>
</dbReference>
<feature type="domain" description="DUF4200" evidence="4">
    <location>
        <begin position="24"/>
        <end position="119"/>
    </location>
</feature>
<organism evidence="5 6">
    <name type="scientific">Sinocyclocheilus grahami</name>
    <name type="common">Dianchi golden-line fish</name>
    <name type="synonym">Barbus grahami</name>
    <dbReference type="NCBI Taxonomy" id="75366"/>
    <lineage>
        <taxon>Eukaryota</taxon>
        <taxon>Metazoa</taxon>
        <taxon>Chordata</taxon>
        <taxon>Craniata</taxon>
        <taxon>Vertebrata</taxon>
        <taxon>Euteleostomi</taxon>
        <taxon>Actinopterygii</taxon>
        <taxon>Neopterygii</taxon>
        <taxon>Teleostei</taxon>
        <taxon>Ostariophysi</taxon>
        <taxon>Cypriniformes</taxon>
        <taxon>Cyprinidae</taxon>
        <taxon>Cyprininae</taxon>
        <taxon>Sinocyclocheilus</taxon>
    </lineage>
</organism>
<dbReference type="PANTHER" id="PTHR21683:SF3">
    <property type="entry name" value="CILIA AND FLAGELLA ASSOCIATED PROTEIN 100"/>
    <property type="match status" value="1"/>
</dbReference>
<dbReference type="AlphaFoldDB" id="A0A672MPI3"/>
<keyword evidence="6" id="KW-1185">Reference proteome</keyword>
<accession>A0A672MPI3</accession>